<dbReference type="SUPFAM" id="SSF51306">
    <property type="entry name" value="LexA/Signal peptidase"/>
    <property type="match status" value="1"/>
</dbReference>
<dbReference type="Pfam" id="PF00717">
    <property type="entry name" value="Peptidase_S24"/>
    <property type="match status" value="1"/>
</dbReference>
<evidence type="ECO:0000259" key="1">
    <source>
        <dbReference type="SMART" id="SM00487"/>
    </source>
</evidence>
<evidence type="ECO:0000313" key="3">
    <source>
        <dbReference type="Proteomes" id="UP000229641"/>
    </source>
</evidence>
<dbReference type="GO" id="GO:0003677">
    <property type="term" value="F:DNA binding"/>
    <property type="evidence" value="ECO:0007669"/>
    <property type="project" value="InterPro"/>
</dbReference>
<dbReference type="InterPro" id="IPR050742">
    <property type="entry name" value="Helicase_Restrict-Modif_Enz"/>
</dbReference>
<gene>
    <name evidence="2" type="ORF">COV72_01555</name>
</gene>
<dbReference type="PANTHER" id="PTHR47396">
    <property type="entry name" value="TYPE I RESTRICTION ENZYME ECOKI R PROTEIN"/>
    <property type="match status" value="1"/>
</dbReference>
<sequence length="1054" mass="123207">MANGQTLVEELNVASKLKVLEPHKKLPDYIVNNLSQRFSIREYQREAIVRLLYYLNDYPDKTLPIHLLFNMATGSGKTFLMASNILYLYKLGYRNFIFFVNSTTIIKKTKANFLDKSSPKYLFAERVVFNDKEVQIQEVDNFEGVNQDSINILFTTIQGLHSRIWTPQENAITLEDFENKKIVFLSDEAHHINVLTRNLDRLSPVEQEETKCWEKTVIDIFNVNPANVLLEYTATVEQHQNIFEKYKNKIVYQYTLKEFREDKFSKDVQIMQSDLDLLERALQAVILSQYRRKVAEKHKIQLKPVILVKSQKTIAQSEKAEQKFKEMIKSLKVGDIKKIEKSNSNGIIKKAFTFFKDNGITYENLAREIKSDFSEEKCIAINSQADSDEKQIKVNTLEAEHNETRVIFTVNMLNEGWDVLNLFDIVRLYESRDVSSRKVGRKAGGTTISEAQLIGRGARYYPFVTEKGQDRFKRKYDDDINSELRILEELHYHSLNDSRYIAEIKSELVKSGITPPDEKRKIITVSIKDIIKNTKFWKNGLLFLNEQKENTREKVKRMHDLVFETTFKHKLRTGKTKETAVFDGVTVNGDQDQDLDKLPLKFNRIEKHINRKALDKVEFYRFSNLKQYFPSLKSIDEFLTSDDYLGEVDIEIYGLKDRLNNIDNHDKYEVALDAFKELAGKIEASTTEYIGTKEFKGHSICKIVEPSRIGEVLIGGDDKEYGIAMSQTTRDDLRLHLKDHDWYMYDENYGTSEEKYFVQFVRHAMDELKKKYTDIYLLRNERVFKIYRFSDGKAVEPDFVLFLTEKDTKKALSFQLFVEPKGQHLLKTDQWKEEFLKEIEGHFKIVDLFESDKYRLVGLPFYNEVLKKQEFKEAFDRIIQSVDMDTGKSDLYFSDLIPDEDIKKTEKYDGYLPVFSLQAVATAFSEEQKLPKVIGWKKVSKKKYDKDYFIAKVVGRSMEPTIADGSPCLFRLERGGSRNGKIVLVESRQVSDPETHQRYTIKRYSSEKKPLEGDRWIHSKITLSPDNKEFKDIILKDVSEDDFKVIAEFIQVLK</sequence>
<dbReference type="SUPFAM" id="SSF52540">
    <property type="entry name" value="P-loop containing nucleoside triphosphate hydrolases"/>
    <property type="match status" value="2"/>
</dbReference>
<dbReference type="InterPro" id="IPR027417">
    <property type="entry name" value="P-loop_NTPase"/>
</dbReference>
<comment type="caution">
    <text evidence="2">The sequence shown here is derived from an EMBL/GenBank/DDBJ whole genome shotgun (WGS) entry which is preliminary data.</text>
</comment>
<dbReference type="EMBL" id="PCWA01000016">
    <property type="protein sequence ID" value="PIQ89760.1"/>
    <property type="molecule type" value="Genomic_DNA"/>
</dbReference>
<dbReference type="PANTHER" id="PTHR47396:SF1">
    <property type="entry name" value="ATP-DEPENDENT HELICASE IRC3-RELATED"/>
    <property type="match status" value="1"/>
</dbReference>
<dbReference type="InterPro" id="IPR015927">
    <property type="entry name" value="Peptidase_S24_S26A/B/C"/>
</dbReference>
<name>A0A2H0LZ98_9BACT</name>
<dbReference type="GO" id="GO:0005829">
    <property type="term" value="C:cytosol"/>
    <property type="evidence" value="ECO:0007669"/>
    <property type="project" value="TreeGrafter"/>
</dbReference>
<proteinExistence type="predicted"/>
<dbReference type="InterPro" id="IPR006935">
    <property type="entry name" value="Helicase/UvrB_N"/>
</dbReference>
<evidence type="ECO:0000313" key="2">
    <source>
        <dbReference type="EMBL" id="PIQ89760.1"/>
    </source>
</evidence>
<dbReference type="CDD" id="cd06529">
    <property type="entry name" value="S24_LexA-like"/>
    <property type="match status" value="1"/>
</dbReference>
<dbReference type="InterPro" id="IPR014001">
    <property type="entry name" value="Helicase_ATP-bd"/>
</dbReference>
<reference evidence="2 3" key="1">
    <citation type="submission" date="2017-09" db="EMBL/GenBank/DDBJ databases">
        <title>Depth-based differentiation of microbial function through sediment-hosted aquifers and enrichment of novel symbionts in the deep terrestrial subsurface.</title>
        <authorList>
            <person name="Probst A.J."/>
            <person name="Ladd B."/>
            <person name="Jarett J.K."/>
            <person name="Geller-Mcgrath D.E."/>
            <person name="Sieber C.M."/>
            <person name="Emerson J.B."/>
            <person name="Anantharaman K."/>
            <person name="Thomas B.C."/>
            <person name="Malmstrom R."/>
            <person name="Stieglmeier M."/>
            <person name="Klingl A."/>
            <person name="Woyke T."/>
            <person name="Ryan C.M."/>
            <person name="Banfield J.F."/>
        </authorList>
    </citation>
    <scope>NUCLEOTIDE SEQUENCE [LARGE SCALE GENOMIC DNA]</scope>
    <source>
        <strain evidence="2">CG11_big_fil_rev_8_21_14_0_20_42_13</strain>
    </source>
</reference>
<protein>
    <recommendedName>
        <fullName evidence="1">Helicase ATP-binding domain-containing protein</fullName>
    </recommendedName>
</protein>
<dbReference type="GO" id="GO:0005524">
    <property type="term" value="F:ATP binding"/>
    <property type="evidence" value="ECO:0007669"/>
    <property type="project" value="InterPro"/>
</dbReference>
<dbReference type="Gene3D" id="2.10.109.10">
    <property type="entry name" value="Umud Fragment, subunit A"/>
    <property type="match status" value="1"/>
</dbReference>
<dbReference type="InterPro" id="IPR039418">
    <property type="entry name" value="LexA-like"/>
</dbReference>
<dbReference type="Gene3D" id="3.40.50.300">
    <property type="entry name" value="P-loop containing nucleotide triphosphate hydrolases"/>
    <property type="match status" value="2"/>
</dbReference>
<feature type="domain" description="Helicase ATP-binding" evidence="1">
    <location>
        <begin position="36"/>
        <end position="271"/>
    </location>
</feature>
<dbReference type="Proteomes" id="UP000229641">
    <property type="component" value="Unassembled WGS sequence"/>
</dbReference>
<dbReference type="SMART" id="SM00487">
    <property type="entry name" value="DEXDc"/>
    <property type="match status" value="1"/>
</dbReference>
<accession>A0A2H0LZ98</accession>
<organism evidence="2 3">
    <name type="scientific">Candidatus Ghiorseimicrobium undicola</name>
    <dbReference type="NCBI Taxonomy" id="1974746"/>
    <lineage>
        <taxon>Bacteria</taxon>
        <taxon>Pseudomonadati</taxon>
        <taxon>Candidatus Omnitrophota</taxon>
        <taxon>Candidatus Ghiorseimicrobium</taxon>
    </lineage>
</organism>
<dbReference type="CDD" id="cd18785">
    <property type="entry name" value="SF2_C"/>
    <property type="match status" value="1"/>
</dbReference>
<dbReference type="Pfam" id="PF04851">
    <property type="entry name" value="ResIII"/>
    <property type="match status" value="1"/>
</dbReference>
<dbReference type="InterPro" id="IPR036286">
    <property type="entry name" value="LexA/Signal_pep-like_sf"/>
</dbReference>
<dbReference type="AlphaFoldDB" id="A0A2H0LZ98"/>
<dbReference type="GO" id="GO:0016787">
    <property type="term" value="F:hydrolase activity"/>
    <property type="evidence" value="ECO:0007669"/>
    <property type="project" value="InterPro"/>
</dbReference>